<protein>
    <submittedName>
        <fullName evidence="1">Uncharacterized protein</fullName>
    </submittedName>
</protein>
<dbReference type="Proteomes" id="UP000249522">
    <property type="component" value="Unassembled WGS sequence"/>
</dbReference>
<evidence type="ECO:0000313" key="2">
    <source>
        <dbReference type="Proteomes" id="UP000249522"/>
    </source>
</evidence>
<dbReference type="AlphaFoldDB" id="A0A2W1LBQ3"/>
<organism evidence="1 2">
    <name type="scientific">Paenibacillus sambharensis</name>
    <dbReference type="NCBI Taxonomy" id="1803190"/>
    <lineage>
        <taxon>Bacteria</taxon>
        <taxon>Bacillati</taxon>
        <taxon>Bacillota</taxon>
        <taxon>Bacilli</taxon>
        <taxon>Bacillales</taxon>
        <taxon>Paenibacillaceae</taxon>
        <taxon>Paenibacillus</taxon>
    </lineage>
</organism>
<accession>A0A2W1LBQ3</accession>
<comment type="caution">
    <text evidence="1">The sequence shown here is derived from an EMBL/GenBank/DDBJ whole genome shotgun (WGS) entry which is preliminary data.</text>
</comment>
<evidence type="ECO:0000313" key="1">
    <source>
        <dbReference type="EMBL" id="PZD96333.1"/>
    </source>
</evidence>
<reference evidence="1 2" key="1">
    <citation type="submission" date="2018-06" db="EMBL/GenBank/DDBJ databases">
        <title>Paenibacillus imtechensis sp. nov.</title>
        <authorList>
            <person name="Pinnaka A.K."/>
            <person name="Singh H."/>
            <person name="Kaur M."/>
        </authorList>
    </citation>
    <scope>NUCLEOTIDE SEQUENCE [LARGE SCALE GENOMIC DNA]</scope>
    <source>
        <strain evidence="1 2">SMB1</strain>
    </source>
</reference>
<gene>
    <name evidence="1" type="ORF">DNH61_08240</name>
</gene>
<proteinExistence type="predicted"/>
<name>A0A2W1LBQ3_9BACL</name>
<sequence>MGVAYIERQLGKIGGYRTACDSWGGNKAGHFRLFIGGSKNSHFRLFIGGRQQEQSFPAFHGASGSKIGHLSGKD</sequence>
<dbReference type="EMBL" id="QKRB01000040">
    <property type="protein sequence ID" value="PZD96333.1"/>
    <property type="molecule type" value="Genomic_DNA"/>
</dbReference>
<keyword evidence="2" id="KW-1185">Reference proteome</keyword>